<reference evidence="3 4" key="1">
    <citation type="submission" date="2021-02" db="EMBL/GenBank/DDBJ databases">
        <title>Genome assembly of Pseudopithomyces chartarum.</title>
        <authorList>
            <person name="Jauregui R."/>
            <person name="Singh J."/>
            <person name="Voisey C."/>
        </authorList>
    </citation>
    <scope>NUCLEOTIDE SEQUENCE [LARGE SCALE GENOMIC DNA]</scope>
    <source>
        <strain evidence="3 4">AGR01</strain>
    </source>
</reference>
<comment type="caution">
    <text evidence="3">The sequence shown here is derived from an EMBL/GenBank/DDBJ whole genome shotgun (WGS) entry which is preliminary data.</text>
</comment>
<name>A0AAN6RJJ3_9PLEO</name>
<protein>
    <recommendedName>
        <fullName evidence="2">NADP-dependent oxidoreductase domain-containing protein</fullName>
    </recommendedName>
</protein>
<organism evidence="3 4">
    <name type="scientific">Pseudopithomyces chartarum</name>
    <dbReference type="NCBI Taxonomy" id="1892770"/>
    <lineage>
        <taxon>Eukaryota</taxon>
        <taxon>Fungi</taxon>
        <taxon>Dikarya</taxon>
        <taxon>Ascomycota</taxon>
        <taxon>Pezizomycotina</taxon>
        <taxon>Dothideomycetes</taxon>
        <taxon>Pleosporomycetidae</taxon>
        <taxon>Pleosporales</taxon>
        <taxon>Massarineae</taxon>
        <taxon>Didymosphaeriaceae</taxon>
        <taxon>Pseudopithomyces</taxon>
    </lineage>
</organism>
<evidence type="ECO:0000313" key="3">
    <source>
        <dbReference type="EMBL" id="KAK3214748.1"/>
    </source>
</evidence>
<dbReference type="InterPro" id="IPR023210">
    <property type="entry name" value="NADP_OxRdtase_dom"/>
</dbReference>
<keyword evidence="4" id="KW-1185">Reference proteome</keyword>
<dbReference type="InterPro" id="IPR036812">
    <property type="entry name" value="NAD(P)_OxRdtase_dom_sf"/>
</dbReference>
<evidence type="ECO:0000256" key="1">
    <source>
        <dbReference type="ARBA" id="ARBA00023002"/>
    </source>
</evidence>
<keyword evidence="1" id="KW-0560">Oxidoreductase</keyword>
<dbReference type="SUPFAM" id="SSF51430">
    <property type="entry name" value="NAD(P)-linked oxidoreductase"/>
    <property type="match status" value="1"/>
</dbReference>
<feature type="domain" description="NADP-dependent oxidoreductase" evidence="2">
    <location>
        <begin position="30"/>
        <end position="220"/>
    </location>
</feature>
<evidence type="ECO:0000259" key="2">
    <source>
        <dbReference type="Pfam" id="PF00248"/>
    </source>
</evidence>
<gene>
    <name evidence="3" type="ORF">GRF29_19g1135038</name>
</gene>
<accession>A0AAN6RJJ3</accession>
<dbReference type="Gene3D" id="3.20.20.100">
    <property type="entry name" value="NADP-dependent oxidoreductase domain"/>
    <property type="match status" value="1"/>
</dbReference>
<sequence>MYQSAKAVSRLLVNGPSWELPFLYGTAWKATRTKELVTTAVNKGFRKIDTAAQPRHYQEALVGEALRDLFKDGVVTREEIYLQTKFTTPAGQDPDNMPYDASAPLDTQIHTSVASSLHNLRPRNDPGEDTYINCLLLHSPLPTIEQTLQAWKLLESYVPHKIKALGISNTTLEVLQTIHETSVIKPSVVQNRFYSQTHYDSPLRSFCNQHGITYQSFWTLTGNPHLLQSEFISKIANSVGVSASVVLYALVMDQGIVVLNGTTSTEHMEMDMEGIVRVREWAKAHEQEWSRISDAFKKFIDGHT</sequence>
<proteinExistence type="predicted"/>
<dbReference type="PANTHER" id="PTHR43827">
    <property type="entry name" value="2,5-DIKETO-D-GLUCONIC ACID REDUCTASE"/>
    <property type="match status" value="1"/>
</dbReference>
<evidence type="ECO:0000313" key="4">
    <source>
        <dbReference type="Proteomes" id="UP001280581"/>
    </source>
</evidence>
<dbReference type="AlphaFoldDB" id="A0AAN6RJJ3"/>
<dbReference type="GO" id="GO:0016491">
    <property type="term" value="F:oxidoreductase activity"/>
    <property type="evidence" value="ECO:0007669"/>
    <property type="project" value="UniProtKB-KW"/>
</dbReference>
<dbReference type="EMBL" id="WVTA01000003">
    <property type="protein sequence ID" value="KAK3214748.1"/>
    <property type="molecule type" value="Genomic_DNA"/>
</dbReference>
<dbReference type="Proteomes" id="UP001280581">
    <property type="component" value="Unassembled WGS sequence"/>
</dbReference>
<dbReference type="InterPro" id="IPR020471">
    <property type="entry name" value="AKR"/>
</dbReference>
<dbReference type="PANTHER" id="PTHR43827:SF8">
    <property type="entry name" value="ALDO_KETO REDUCTASE FAMILY PROTEIN"/>
    <property type="match status" value="1"/>
</dbReference>
<dbReference type="CDD" id="cd19071">
    <property type="entry name" value="AKR_AKR1-5-like"/>
    <property type="match status" value="1"/>
</dbReference>
<dbReference type="Pfam" id="PF00248">
    <property type="entry name" value="Aldo_ket_red"/>
    <property type="match status" value="1"/>
</dbReference>